<feature type="chain" id="PRO_5009328428" evidence="1">
    <location>
        <begin position="20"/>
        <end position="80"/>
    </location>
</feature>
<protein>
    <submittedName>
        <fullName evidence="2">Bm9280, isoform a</fullName>
    </submittedName>
</protein>
<dbReference type="EMBL" id="LN856876">
    <property type="protein sequence ID" value="CDQ05662.1"/>
    <property type="molecule type" value="Genomic_DNA"/>
</dbReference>
<sequence length="80" mass="9371">MFSRNFGLHIVLFIKLAVGNRDCTLEEEEEEEEEMAEWELLSHELLLNENSFDTASTIAEHRCISSLEEITATMEHWKFP</sequence>
<accession>A0A1I9G811</accession>
<feature type="signal peptide" evidence="1">
    <location>
        <begin position="1"/>
        <end position="19"/>
    </location>
</feature>
<name>A0A1I9G811_BRUMA</name>
<reference evidence="2" key="1">
    <citation type="journal article" date="2007" name="Science">
        <title>Draft genome of the filarial nematode parasite Brugia malayi.</title>
        <authorList>
            <person name="Ghedin E."/>
            <person name="Wang S."/>
            <person name="Spiro D."/>
            <person name="Caler E."/>
            <person name="Zhao Q."/>
            <person name="Crabtree J."/>
            <person name="Allen J.E."/>
            <person name="Delcher A.L."/>
            <person name="Guiliano D.B."/>
            <person name="Miranda-Saavedra D."/>
            <person name="Angiuoli S.V."/>
            <person name="Creasy T."/>
            <person name="Amedeo P."/>
            <person name="Haas B."/>
            <person name="El-Sayed N.M."/>
            <person name="Wortman J.R."/>
            <person name="Feldblyum T."/>
            <person name="Tallon L."/>
            <person name="Schatz M."/>
            <person name="Shumway M."/>
            <person name="Koo H."/>
            <person name="Salzberg S.L."/>
            <person name="Schobel S."/>
            <person name="Pertea M."/>
            <person name="Pop M."/>
            <person name="White O."/>
            <person name="Barton G.J."/>
            <person name="Carlow C.K."/>
            <person name="Crawford M.J."/>
            <person name="Daub J."/>
            <person name="Dimmic M.W."/>
            <person name="Estes C.F."/>
            <person name="Foster J.M."/>
            <person name="Ganatra M."/>
            <person name="Gregory W.F."/>
            <person name="Johnson N.M."/>
            <person name="Jin J."/>
            <person name="Komuniecki R."/>
            <person name="Korf I."/>
            <person name="Kumar S."/>
            <person name="Laney S."/>
            <person name="Li B.W."/>
            <person name="Li W."/>
            <person name="Lindblom T.H."/>
            <person name="Lustigman S."/>
            <person name="Ma D."/>
            <person name="Maina C.V."/>
            <person name="Martin D.M."/>
            <person name="McCarter J.P."/>
            <person name="McReynolds L."/>
            <person name="Mitreva M."/>
            <person name="Nutman T.B."/>
            <person name="Parkinson J."/>
            <person name="Peregrin-Alvarez J.M."/>
            <person name="Poole C."/>
            <person name="Ren Q."/>
            <person name="Saunders L."/>
            <person name="Sluder A.E."/>
            <person name="Smith K."/>
            <person name="Stanke M."/>
            <person name="Unnasch T.R."/>
            <person name="Ware J."/>
            <person name="Wei A.D."/>
            <person name="Weil G."/>
            <person name="Williams D.J."/>
            <person name="Zhang Y."/>
            <person name="Williams S.A."/>
            <person name="Fraser-Liggett C."/>
            <person name="Slatko B."/>
            <person name="Blaxter M.L."/>
            <person name="Scott A.L."/>
        </authorList>
    </citation>
    <scope>NUCLEOTIDE SEQUENCE</scope>
    <source>
        <strain evidence="2">FR3</strain>
    </source>
</reference>
<evidence type="ECO:0000313" key="2">
    <source>
        <dbReference type="EMBL" id="CDQ05662.1"/>
    </source>
</evidence>
<dbReference type="AlphaFoldDB" id="A0A1I9G811"/>
<keyword evidence="1" id="KW-0732">Signal</keyword>
<gene>
    <name evidence="2" type="primary">Bm9280</name>
    <name evidence="2" type="ORF">BM_Bm9280</name>
</gene>
<organism evidence="2">
    <name type="scientific">Brugia malayi</name>
    <name type="common">Filarial nematode worm</name>
    <dbReference type="NCBI Taxonomy" id="6279"/>
    <lineage>
        <taxon>Eukaryota</taxon>
        <taxon>Metazoa</taxon>
        <taxon>Ecdysozoa</taxon>
        <taxon>Nematoda</taxon>
        <taxon>Chromadorea</taxon>
        <taxon>Rhabditida</taxon>
        <taxon>Spirurina</taxon>
        <taxon>Spiruromorpha</taxon>
        <taxon>Filarioidea</taxon>
        <taxon>Onchocercidae</taxon>
        <taxon>Brugia</taxon>
    </lineage>
</organism>
<proteinExistence type="predicted"/>
<reference evidence="2" key="2">
    <citation type="submission" date="2012-12" db="EMBL/GenBank/DDBJ databases">
        <authorList>
            <consortium name="WormBase Consortium"/>
            <person name="Ghedin E."/>
            <person name="Paulini M."/>
        </authorList>
    </citation>
    <scope>NUCLEOTIDE SEQUENCE</scope>
    <source>
        <strain evidence="2">FR3</strain>
    </source>
</reference>
<evidence type="ECO:0000256" key="1">
    <source>
        <dbReference type="SAM" id="SignalP"/>
    </source>
</evidence>